<dbReference type="eggNOG" id="arCOG08842">
    <property type="taxonomic scope" value="Archaea"/>
</dbReference>
<dbReference type="InterPro" id="IPR054264">
    <property type="entry name" value="PBP2"/>
</dbReference>
<dbReference type="STRING" id="1184251.TCELL_0661"/>
<dbReference type="Pfam" id="PF22511">
    <property type="entry name" value="PBP2"/>
    <property type="match status" value="1"/>
</dbReference>
<accession>I3TE97</accession>
<dbReference type="EMBL" id="CP003531">
    <property type="protein sequence ID" value="AFK51085.1"/>
    <property type="molecule type" value="Genomic_DNA"/>
</dbReference>
<dbReference type="GeneID" id="13012974"/>
<protein>
    <submittedName>
        <fullName evidence="1">Uncharacterized protein</fullName>
    </submittedName>
</protein>
<dbReference type="RefSeq" id="WP_014737335.1">
    <property type="nucleotide sequence ID" value="NC_017954.1"/>
</dbReference>
<name>I3TE97_THEC1</name>
<dbReference type="HOGENOM" id="CLU_2067703_0_0_2"/>
<dbReference type="AlphaFoldDB" id="I3TE97"/>
<sequence>MPGEIRLKDVLSMGRLERIVMEYFIKNISVGEIIALIELREEVKRRASRGEKDLVPELDDVVIEREVSRVISRLITAGYLEYKGGVYNLSKPLIEELKKKLGRLDPGIPKNMESLA</sequence>
<evidence type="ECO:0000313" key="2">
    <source>
        <dbReference type="Proteomes" id="UP000005270"/>
    </source>
</evidence>
<proteinExistence type="predicted"/>
<gene>
    <name evidence="1" type="ordered locus">TCELL_0661</name>
</gene>
<dbReference type="KEGG" id="thg:TCELL_0661"/>
<organism evidence="1 2">
    <name type="scientific">Thermogladius calderae (strain DSM 22663 / VKM B-2946 / 1633)</name>
    <dbReference type="NCBI Taxonomy" id="1184251"/>
    <lineage>
        <taxon>Archaea</taxon>
        <taxon>Thermoproteota</taxon>
        <taxon>Thermoprotei</taxon>
        <taxon>Desulfurococcales</taxon>
        <taxon>Desulfurococcaceae</taxon>
        <taxon>Thermogladius</taxon>
    </lineage>
</organism>
<keyword evidence="2" id="KW-1185">Reference proteome</keyword>
<reference evidence="1 2" key="1">
    <citation type="journal article" date="2012" name="J. Bacteriol.">
        <title>Complete genome sequence of the hyperthermophilic cellulolytic Crenarchaeon 'Thermogladius cellulolyticus' 1633.</title>
        <authorList>
            <person name="Mardanov A.V."/>
            <person name="Kochetkova T.V."/>
            <person name="Beletsky A.V."/>
            <person name="Bonch-Osmolovskaya E.A."/>
            <person name="Ravin N.V."/>
            <person name="Skryabin K.G."/>
        </authorList>
    </citation>
    <scope>NUCLEOTIDE SEQUENCE [LARGE SCALE GENOMIC DNA]</scope>
    <source>
        <strain evidence="2">DSM 22663 / VKM B-2946 / 1633</strain>
    </source>
</reference>
<dbReference type="InParanoid" id="I3TE97"/>
<evidence type="ECO:0000313" key="1">
    <source>
        <dbReference type="EMBL" id="AFK51085.1"/>
    </source>
</evidence>
<dbReference type="Proteomes" id="UP000005270">
    <property type="component" value="Chromosome"/>
</dbReference>